<evidence type="ECO:0000259" key="1">
    <source>
        <dbReference type="Pfam" id="PF16874"/>
    </source>
</evidence>
<accession>A0ABW3SF92</accession>
<feature type="domain" description="Glycosyl hydrolase family 36 C-terminal" evidence="1">
    <location>
        <begin position="2"/>
        <end position="77"/>
    </location>
</feature>
<organism evidence="2 3">
    <name type="scientific">Paenibacillus timonensis</name>
    <dbReference type="NCBI Taxonomy" id="225915"/>
    <lineage>
        <taxon>Bacteria</taxon>
        <taxon>Bacillati</taxon>
        <taxon>Bacillota</taxon>
        <taxon>Bacilli</taxon>
        <taxon>Bacillales</taxon>
        <taxon>Paenibacillaceae</taxon>
        <taxon>Paenibacillus</taxon>
    </lineage>
</organism>
<dbReference type="Proteomes" id="UP001597211">
    <property type="component" value="Unassembled WGS sequence"/>
</dbReference>
<name>A0ABW3SF92_9BACL</name>
<protein>
    <submittedName>
        <fullName evidence="2">GH36 C-terminal domain-containing protein</fullName>
    </submittedName>
</protein>
<dbReference type="InterPro" id="IPR013780">
    <property type="entry name" value="Glyco_hydro_b"/>
</dbReference>
<dbReference type="InterPro" id="IPR031705">
    <property type="entry name" value="Glyco_hydro_36_C"/>
</dbReference>
<comment type="caution">
    <text evidence="2">The sequence shown here is derived from an EMBL/GenBank/DDBJ whole genome shotgun (WGS) entry which is preliminary data.</text>
</comment>
<evidence type="ECO:0000313" key="2">
    <source>
        <dbReference type="EMBL" id="MFD1183444.1"/>
    </source>
</evidence>
<dbReference type="Gene3D" id="2.60.40.1180">
    <property type="entry name" value="Golgi alpha-mannosidase II"/>
    <property type="match status" value="1"/>
</dbReference>
<proteinExistence type="predicted"/>
<gene>
    <name evidence="2" type="ORF">ACFQ2Z_19055</name>
</gene>
<dbReference type="RefSeq" id="WP_240270579.1">
    <property type="nucleotide sequence ID" value="NZ_JAKSXN010000050.1"/>
</dbReference>
<evidence type="ECO:0000313" key="3">
    <source>
        <dbReference type="Proteomes" id="UP001597211"/>
    </source>
</evidence>
<sequence>MTAVEYVGPSGDEIVVLAFLHTQQYGDSCPRLKLQGLLENARYELAGDGKQYHGSTLMNYGLPVELKGDFDSVMFILQRTER</sequence>
<dbReference type="EMBL" id="JBHTKZ010000046">
    <property type="protein sequence ID" value="MFD1183444.1"/>
    <property type="molecule type" value="Genomic_DNA"/>
</dbReference>
<reference evidence="3" key="1">
    <citation type="journal article" date="2019" name="Int. J. Syst. Evol. Microbiol.">
        <title>The Global Catalogue of Microorganisms (GCM) 10K type strain sequencing project: providing services to taxonomists for standard genome sequencing and annotation.</title>
        <authorList>
            <consortium name="The Broad Institute Genomics Platform"/>
            <consortium name="The Broad Institute Genome Sequencing Center for Infectious Disease"/>
            <person name="Wu L."/>
            <person name="Ma J."/>
        </authorList>
    </citation>
    <scope>NUCLEOTIDE SEQUENCE [LARGE SCALE GENOMIC DNA]</scope>
    <source>
        <strain evidence="3">CCUG 48216</strain>
    </source>
</reference>
<dbReference type="Pfam" id="PF16874">
    <property type="entry name" value="Glyco_hydro_36C"/>
    <property type="match status" value="1"/>
</dbReference>
<keyword evidence="3" id="KW-1185">Reference proteome</keyword>